<evidence type="ECO:0000313" key="1">
    <source>
        <dbReference type="EMBL" id="THH28327.1"/>
    </source>
</evidence>
<dbReference type="GO" id="GO:0016020">
    <property type="term" value="C:membrane"/>
    <property type="evidence" value="ECO:0007669"/>
    <property type="project" value="TreeGrafter"/>
</dbReference>
<dbReference type="PANTHER" id="PTHR46512">
    <property type="entry name" value="PEPTIDYLPROLYL ISOMERASE"/>
    <property type="match status" value="1"/>
</dbReference>
<dbReference type="GO" id="GO:0043066">
    <property type="term" value="P:negative regulation of apoptotic process"/>
    <property type="evidence" value="ECO:0007669"/>
    <property type="project" value="TreeGrafter"/>
</dbReference>
<keyword evidence="2" id="KW-1185">Reference proteome</keyword>
<dbReference type="AlphaFoldDB" id="A0A4S4MSA5"/>
<dbReference type="GO" id="GO:0005740">
    <property type="term" value="C:mitochondrial envelope"/>
    <property type="evidence" value="ECO:0007669"/>
    <property type="project" value="TreeGrafter"/>
</dbReference>
<dbReference type="PANTHER" id="PTHR46512:SF1">
    <property type="entry name" value="PEPTIDYLPROLYL ISOMERASE"/>
    <property type="match status" value="1"/>
</dbReference>
<dbReference type="Gene3D" id="1.25.40.10">
    <property type="entry name" value="Tetratricopeptide repeat domain"/>
    <property type="match status" value="1"/>
</dbReference>
<protein>
    <submittedName>
        <fullName evidence="1">Uncharacterized protein</fullName>
    </submittedName>
</protein>
<dbReference type="GO" id="GO:0044183">
    <property type="term" value="F:protein folding chaperone"/>
    <property type="evidence" value="ECO:0007669"/>
    <property type="project" value="TreeGrafter"/>
</dbReference>
<organism evidence="1 2">
    <name type="scientific">Antrodiella citrinella</name>
    <dbReference type="NCBI Taxonomy" id="2447956"/>
    <lineage>
        <taxon>Eukaryota</taxon>
        <taxon>Fungi</taxon>
        <taxon>Dikarya</taxon>
        <taxon>Basidiomycota</taxon>
        <taxon>Agaricomycotina</taxon>
        <taxon>Agaricomycetes</taxon>
        <taxon>Polyporales</taxon>
        <taxon>Steccherinaceae</taxon>
        <taxon>Antrodiella</taxon>
    </lineage>
</organism>
<comment type="caution">
    <text evidence="1">The sequence shown here is derived from an EMBL/GenBank/DDBJ whole genome shotgun (WGS) entry which is preliminary data.</text>
</comment>
<gene>
    <name evidence="1" type="ORF">EUX98_g5868</name>
</gene>
<reference evidence="1 2" key="1">
    <citation type="submission" date="2019-02" db="EMBL/GenBank/DDBJ databases">
        <title>Genome sequencing of the rare red list fungi Antrodiella citrinella (Flaviporus citrinellus).</title>
        <authorList>
            <person name="Buettner E."/>
            <person name="Kellner H."/>
        </authorList>
    </citation>
    <scope>NUCLEOTIDE SEQUENCE [LARGE SCALE GENOMIC DNA]</scope>
    <source>
        <strain evidence="1 2">DSM 108506</strain>
    </source>
</reference>
<sequence>MSDELLNPGVEEKIATAKAKKDQADQAFKAGDFTNALRYYHESTFYLTGIYKNAMHAAMPAPGADPQTDVKTPKTEADVMLDKIYSNMSMCHIKRENWTRAVETADKALAKNSLNTKAMFRKGKALGEQGFFEKAEKIMNDLLTKDIPGDFINLL</sequence>
<accession>A0A4S4MSA5</accession>
<dbReference type="OrthoDB" id="433738at2759"/>
<evidence type="ECO:0000313" key="2">
    <source>
        <dbReference type="Proteomes" id="UP000308730"/>
    </source>
</evidence>
<dbReference type="Proteomes" id="UP000308730">
    <property type="component" value="Unassembled WGS sequence"/>
</dbReference>
<dbReference type="GO" id="GO:0012505">
    <property type="term" value="C:endomembrane system"/>
    <property type="evidence" value="ECO:0007669"/>
    <property type="project" value="TreeGrafter"/>
</dbReference>
<dbReference type="SUPFAM" id="SSF48452">
    <property type="entry name" value="TPR-like"/>
    <property type="match status" value="1"/>
</dbReference>
<dbReference type="GO" id="GO:0005829">
    <property type="term" value="C:cytosol"/>
    <property type="evidence" value="ECO:0007669"/>
    <property type="project" value="TreeGrafter"/>
</dbReference>
<dbReference type="InterPro" id="IPR050754">
    <property type="entry name" value="FKBP4/5/8-like"/>
</dbReference>
<name>A0A4S4MSA5_9APHY</name>
<dbReference type="EMBL" id="SGPM01000186">
    <property type="protein sequence ID" value="THH28327.1"/>
    <property type="molecule type" value="Genomic_DNA"/>
</dbReference>
<dbReference type="InterPro" id="IPR011990">
    <property type="entry name" value="TPR-like_helical_dom_sf"/>
</dbReference>
<proteinExistence type="predicted"/>